<dbReference type="KEGG" id="haei:MUN82_18510"/>
<evidence type="ECO:0008006" key="4">
    <source>
        <dbReference type="Google" id="ProtNLM"/>
    </source>
</evidence>
<keyword evidence="3" id="KW-1185">Reference proteome</keyword>
<dbReference type="RefSeq" id="WP_245092804.1">
    <property type="nucleotide sequence ID" value="NZ_CP095053.1"/>
</dbReference>
<dbReference type="EMBL" id="CP095053">
    <property type="protein sequence ID" value="UOR04919.1"/>
    <property type="molecule type" value="Genomic_DNA"/>
</dbReference>
<organism evidence="2 3">
    <name type="scientific">Hymenobacter aerilatus</name>
    <dbReference type="NCBI Taxonomy" id="2932251"/>
    <lineage>
        <taxon>Bacteria</taxon>
        <taxon>Pseudomonadati</taxon>
        <taxon>Bacteroidota</taxon>
        <taxon>Cytophagia</taxon>
        <taxon>Cytophagales</taxon>
        <taxon>Hymenobacteraceae</taxon>
        <taxon>Hymenobacter</taxon>
    </lineage>
</organism>
<name>A0A8T9SYR6_9BACT</name>
<feature type="signal peptide" evidence="1">
    <location>
        <begin position="1"/>
        <end position="24"/>
    </location>
</feature>
<evidence type="ECO:0000256" key="1">
    <source>
        <dbReference type="SAM" id="SignalP"/>
    </source>
</evidence>
<dbReference type="AlphaFoldDB" id="A0A8T9SYR6"/>
<accession>A0A8T9SYR6</accession>
<feature type="chain" id="PRO_5035724281" description="Outer membrane protein beta-barrel domain-containing protein" evidence="1">
    <location>
        <begin position="25"/>
        <end position="263"/>
    </location>
</feature>
<gene>
    <name evidence="2" type="ORF">MUN82_18510</name>
</gene>
<sequence>MRTLLASGFCTLALLLAATGAANAQSAGGSGDDPSYRKETVYGVNFNTQAGLIGGLYFRSSKVLSQDWLRFWSIEAVEVKGQKEEKFTNLYTGGSYIPGKTKYFYVLRPSVGLQRVIFRKAAESGVQVNALASAGPSIGLLMPYYVYYDYTLRDGNGNPIAGATQDIREAPYDPSNSLEPIDRAPLFRGASEVTPTIGAHLRGALSFEYGRYRDAVAGIETGFLVEAYTKRLEILQANAVPSSKLNKQFYPSVYLTIYLGHRG</sequence>
<keyword evidence="1" id="KW-0732">Signal</keyword>
<evidence type="ECO:0000313" key="2">
    <source>
        <dbReference type="EMBL" id="UOR04919.1"/>
    </source>
</evidence>
<reference evidence="2 3" key="1">
    <citation type="submission" date="2022-04" db="EMBL/GenBank/DDBJ databases">
        <title>Hymenobacter sp. isolated from the air.</title>
        <authorList>
            <person name="Won M."/>
            <person name="Lee C.-M."/>
            <person name="Woen H.-Y."/>
            <person name="Kwon S.-W."/>
        </authorList>
    </citation>
    <scope>NUCLEOTIDE SEQUENCE [LARGE SCALE GENOMIC DNA]</scope>
    <source>
        <strain evidence="3">5413 J-13</strain>
    </source>
</reference>
<proteinExistence type="predicted"/>
<dbReference type="Proteomes" id="UP000829925">
    <property type="component" value="Chromosome"/>
</dbReference>
<evidence type="ECO:0000313" key="3">
    <source>
        <dbReference type="Proteomes" id="UP000829925"/>
    </source>
</evidence>
<protein>
    <recommendedName>
        <fullName evidence="4">Outer membrane protein beta-barrel domain-containing protein</fullName>
    </recommendedName>
</protein>